<dbReference type="CDD" id="cd00200">
    <property type="entry name" value="WD40"/>
    <property type="match status" value="1"/>
</dbReference>
<dbReference type="SUPFAM" id="SSF47370">
    <property type="entry name" value="Bromodomain"/>
    <property type="match status" value="2"/>
</dbReference>
<dbReference type="InterPro" id="IPR036322">
    <property type="entry name" value="WD40_repeat_dom_sf"/>
</dbReference>
<feature type="domain" description="Bromo" evidence="7">
    <location>
        <begin position="1155"/>
        <end position="1225"/>
    </location>
</feature>
<gene>
    <name evidence="8" type="ORF">A3Q56_03590</name>
</gene>
<dbReference type="PROSITE" id="PS50014">
    <property type="entry name" value="BROMODOMAIN_2"/>
    <property type="match status" value="2"/>
</dbReference>
<evidence type="ECO:0000256" key="2">
    <source>
        <dbReference type="ARBA" id="ARBA00022737"/>
    </source>
</evidence>
<keyword evidence="1 5" id="KW-0853">WD repeat</keyword>
<dbReference type="GO" id="GO:0007010">
    <property type="term" value="P:cytoskeleton organization"/>
    <property type="evidence" value="ECO:0007669"/>
    <property type="project" value="TreeGrafter"/>
</dbReference>
<feature type="repeat" description="WD" evidence="5">
    <location>
        <begin position="392"/>
        <end position="426"/>
    </location>
</feature>
<dbReference type="PROSITE" id="PS50294">
    <property type="entry name" value="WD_REPEATS_REGION"/>
    <property type="match status" value="3"/>
</dbReference>
<dbReference type="InterPro" id="IPR015943">
    <property type="entry name" value="WD40/YVTN_repeat-like_dom_sf"/>
</dbReference>
<feature type="repeat" description="WD" evidence="5">
    <location>
        <begin position="210"/>
        <end position="251"/>
    </location>
</feature>
<dbReference type="PANTHER" id="PTHR16266">
    <property type="entry name" value="WD REPEAT DOMAIN 9"/>
    <property type="match status" value="1"/>
</dbReference>
<dbReference type="InterPro" id="IPR018359">
    <property type="entry name" value="Bromodomain_CS"/>
</dbReference>
<dbReference type="InterPro" id="IPR001680">
    <property type="entry name" value="WD40_rpt"/>
</dbReference>
<dbReference type="PROSITE" id="PS00633">
    <property type="entry name" value="BROMODOMAIN_1"/>
    <property type="match status" value="1"/>
</dbReference>
<dbReference type="InterPro" id="IPR057452">
    <property type="entry name" value="BRWD/PHIP_N"/>
</dbReference>
<dbReference type="Gene3D" id="2.130.10.10">
    <property type="entry name" value="YVTN repeat-like/Quinoprotein amine dehydrogenase"/>
    <property type="match status" value="2"/>
</dbReference>
<feature type="region of interest" description="Disordered" evidence="6">
    <location>
        <begin position="1"/>
        <end position="31"/>
    </location>
</feature>
<evidence type="ECO:0000256" key="5">
    <source>
        <dbReference type="PROSITE-ProRule" id="PRU00221"/>
    </source>
</evidence>
<keyword evidence="2" id="KW-0677">Repeat</keyword>
<proteinExistence type="predicted"/>
<comment type="caution">
    <text evidence="8">The sequence shown here is derived from an EMBL/GenBank/DDBJ whole genome shotgun (WGS) entry which is preliminary data.</text>
</comment>
<evidence type="ECO:0000256" key="4">
    <source>
        <dbReference type="PROSITE-ProRule" id="PRU00035"/>
    </source>
</evidence>
<reference evidence="8 9" key="1">
    <citation type="submission" date="2016-04" db="EMBL/GenBank/DDBJ databases">
        <title>The genome of Intoshia linei affirms orthonectids as highly simplified spiralians.</title>
        <authorList>
            <person name="Mikhailov K.V."/>
            <person name="Slusarev G.S."/>
            <person name="Nikitin M.A."/>
            <person name="Logacheva M.D."/>
            <person name="Penin A."/>
            <person name="Aleoshin V."/>
            <person name="Panchin Y.V."/>
        </authorList>
    </citation>
    <scope>NUCLEOTIDE SEQUENCE [LARGE SCALE GENOMIC DNA]</scope>
    <source>
        <strain evidence="8">Intl2013</strain>
        <tissue evidence="8">Whole animal</tissue>
    </source>
</reference>
<dbReference type="InterPro" id="IPR057451">
    <property type="entry name" value="BRWD/PHIP_AD"/>
</dbReference>
<feature type="compositionally biased region" description="Basic residues" evidence="6">
    <location>
        <begin position="843"/>
        <end position="852"/>
    </location>
</feature>
<organism evidence="8 9">
    <name type="scientific">Intoshia linei</name>
    <dbReference type="NCBI Taxonomy" id="1819745"/>
    <lineage>
        <taxon>Eukaryota</taxon>
        <taxon>Metazoa</taxon>
        <taxon>Spiralia</taxon>
        <taxon>Lophotrochozoa</taxon>
        <taxon>Mesozoa</taxon>
        <taxon>Orthonectida</taxon>
        <taxon>Rhopaluridae</taxon>
        <taxon>Intoshia</taxon>
    </lineage>
</organism>
<dbReference type="Gene3D" id="1.20.920.10">
    <property type="entry name" value="Bromodomain-like"/>
    <property type="match status" value="2"/>
</dbReference>
<dbReference type="Pfam" id="PF25437">
    <property type="entry name" value="BRWD1_N"/>
    <property type="match status" value="1"/>
</dbReference>
<feature type="repeat" description="WD" evidence="5">
    <location>
        <begin position="483"/>
        <end position="517"/>
    </location>
</feature>
<dbReference type="OrthoDB" id="538223at2759"/>
<dbReference type="GO" id="GO:0005634">
    <property type="term" value="C:nucleus"/>
    <property type="evidence" value="ECO:0007669"/>
    <property type="project" value="TreeGrafter"/>
</dbReference>
<dbReference type="GO" id="GO:0008360">
    <property type="term" value="P:regulation of cell shape"/>
    <property type="evidence" value="ECO:0007669"/>
    <property type="project" value="TreeGrafter"/>
</dbReference>
<dbReference type="InterPro" id="IPR052060">
    <property type="entry name" value="Bromo_WD_repeat"/>
</dbReference>
<name>A0A177B337_9BILA</name>
<feature type="region of interest" description="Disordered" evidence="6">
    <location>
        <begin position="793"/>
        <end position="883"/>
    </location>
</feature>
<keyword evidence="3 4" id="KW-0103">Bromodomain</keyword>
<feature type="repeat" description="WD" evidence="5">
    <location>
        <begin position="252"/>
        <end position="293"/>
    </location>
</feature>
<feature type="compositionally biased region" description="Basic residues" evidence="6">
    <location>
        <begin position="814"/>
        <end position="824"/>
    </location>
</feature>
<dbReference type="Proteomes" id="UP000078046">
    <property type="component" value="Unassembled WGS sequence"/>
</dbReference>
<evidence type="ECO:0000313" key="8">
    <source>
        <dbReference type="EMBL" id="OAF68678.1"/>
    </source>
</evidence>
<dbReference type="SMART" id="SM00297">
    <property type="entry name" value="BROMO"/>
    <property type="match status" value="2"/>
</dbReference>
<evidence type="ECO:0000256" key="3">
    <source>
        <dbReference type="ARBA" id="ARBA00023117"/>
    </source>
</evidence>
<dbReference type="Pfam" id="PF25313">
    <property type="entry name" value="BRWD_AD"/>
    <property type="match status" value="1"/>
</dbReference>
<feature type="compositionally biased region" description="Basic and acidic residues" evidence="6">
    <location>
        <begin position="825"/>
        <end position="836"/>
    </location>
</feature>
<dbReference type="InterPro" id="IPR036427">
    <property type="entry name" value="Bromodomain-like_sf"/>
</dbReference>
<dbReference type="SMART" id="SM00320">
    <property type="entry name" value="WD40"/>
    <property type="match status" value="7"/>
</dbReference>
<protein>
    <submittedName>
        <fullName evidence="8">Bromodomain and WD repeat-containing protein 1</fullName>
    </submittedName>
</protein>
<dbReference type="PANTHER" id="PTHR16266:SF17">
    <property type="entry name" value="BRWD3"/>
    <property type="match status" value="1"/>
</dbReference>
<keyword evidence="9" id="KW-1185">Reference proteome</keyword>
<evidence type="ECO:0000259" key="7">
    <source>
        <dbReference type="PROSITE" id="PS50014"/>
    </source>
</evidence>
<evidence type="ECO:0000256" key="1">
    <source>
        <dbReference type="ARBA" id="ARBA00022574"/>
    </source>
</evidence>
<sequence length="1469" mass="169308">MSSDSSSSADTPTVEIQKLSDREIKSSDETEKIKNEFQNTADKSIKEMYFLIYKFLSDGPCKNTLKIFENELAQNNLLPSGLTFEGHCYQKHIKTLVQLYNHIPSSHLMDIIMQFKNLVNNYRKKKKINSILENLKYTLYDPPNDGFLINGYNAISRINLTPIIYPKCSYQDRPNLFQILRGREVSGSLNFTNTKLPPSIYKNLTFQTRILGHLAAIYCIIFDKTNTRIISGADDCIVKIWCLKTACLLFSLRGHREPISDLTIDSKNTLLASGSCDKLIRIWLLQTGETLAVLSGHSAIITIVRFSPHNGGNKCYLSSTGFDASICFWAYNSTTNIFDSKPIKYVERSRAGVHILCQSYSSGGLFLVSGSSDSVIRIYSFTDEFVTKECELLEHCDKVDSVEFAHNIMEFVSGSQDGTSILWKYRCGKWVPQSIPIPTSSNDMKPKVTMIAWNSDDRFIITATNDRKICVFNAGTVAFVNQLQSHTDEIFVLNSHPKDPRILLSAGHDGQINVWDILDQNSKQLMYYENFISGQGNGAIFDAQWSVYGEKIGAVDSHGHLVILGFGKCTEYSNRPAEQFFHTDYRPLLRDNSDFVLDQQTLQHPHLMPPPFLVNMDGQPHSVSVQRFVPGREFMSDEQLRPVLVQGVSGFREIAPYVATEDSVTFLQRPPVSPIDTSELNFAELVTNMPDESAIRQLRRYGETEGVRMTRGRVPVSQISSEKQLSSTKQRVIVRPLSEFYVMVNIKKIRAKRNAEINLYKTEQANFEEENEYTVDIGERRLRTRVINNNYNEDTAVSDNQSNESDWSESLQTMRRRTRHGNRHLSHEETEQEESRTVQTVTTRRRTRRNRWSRNGDLRRSIPRRRLSPIDDEAEARDERSMRREQRALQNIIEHELSDDTDEDSESIENLSRISYAHHNQALENYVCPEWINEVHQKRNPYIPQLGDVLVYFQDGHKKYVEEVEAKNIYEMTNEFKPWTQNIPIENKEYIRVIDIKYEIAPPLVITCKMAMIDPYTKEFKGTTFSLKYHDVLGVIEFIILLDIYNVSIHKRWRNGEKFRCLIVGVWYHGEFLHSTDDEFQSIKVKWDSGEIDRLNPWDIEQIVPERVPDSNASEYGATLEEHMLSYGAVKFKSVIDAGGESYKNSLVRMIDSVITMPIAQDFVNPVDISIYPLYAINVPYMMDLTKIRERILNGYYRQLVSLINDISLIYSNALLFNQSDSEIVQSSEVITHLLKDKIQNINNRHLESDNLNNPSFYLSIGDFEQDESDKESTSKNSDPNDDSPKWLCSCLTLTYRIFDCADAEPFRNNVDLDVYPNYTSIVNNTICIKTVLDNLELGKYNNPQQYAIDMRLIFKNSRTFNTNKRSKIYAMTLRLSAMFEEKITDIIDTYTKTFKDTRRLRSDTAFMEESIMSNNSSHYSDSDSPAVSNVYKRKLRSSFSSKTLTEKNLDHSNYKLRKRTRVNYNSNL</sequence>
<dbReference type="SUPFAM" id="SSF50978">
    <property type="entry name" value="WD40 repeat-like"/>
    <property type="match status" value="1"/>
</dbReference>
<dbReference type="InterPro" id="IPR019775">
    <property type="entry name" value="WD40_repeat_CS"/>
</dbReference>
<dbReference type="GO" id="GO:0006357">
    <property type="term" value="P:regulation of transcription by RNA polymerase II"/>
    <property type="evidence" value="ECO:0007669"/>
    <property type="project" value="TreeGrafter"/>
</dbReference>
<dbReference type="PROSITE" id="PS50082">
    <property type="entry name" value="WD_REPEATS_2"/>
    <property type="match status" value="4"/>
</dbReference>
<dbReference type="PROSITE" id="PS00678">
    <property type="entry name" value="WD_REPEATS_1"/>
    <property type="match status" value="1"/>
</dbReference>
<feature type="compositionally biased region" description="Polar residues" evidence="6">
    <location>
        <begin position="793"/>
        <end position="813"/>
    </location>
</feature>
<feature type="domain" description="Bromo" evidence="7">
    <location>
        <begin position="1299"/>
        <end position="1369"/>
    </location>
</feature>
<dbReference type="EMBL" id="LWCA01000405">
    <property type="protein sequence ID" value="OAF68678.1"/>
    <property type="molecule type" value="Genomic_DNA"/>
</dbReference>
<dbReference type="InterPro" id="IPR001487">
    <property type="entry name" value="Bromodomain"/>
</dbReference>
<accession>A0A177B337</accession>
<feature type="compositionally biased region" description="Basic and acidic residues" evidence="6">
    <location>
        <begin position="18"/>
        <end position="31"/>
    </location>
</feature>
<dbReference type="Pfam" id="PF00439">
    <property type="entry name" value="Bromodomain"/>
    <property type="match status" value="2"/>
</dbReference>
<dbReference type="Pfam" id="PF00400">
    <property type="entry name" value="WD40"/>
    <property type="match status" value="6"/>
</dbReference>
<evidence type="ECO:0000313" key="9">
    <source>
        <dbReference type="Proteomes" id="UP000078046"/>
    </source>
</evidence>
<evidence type="ECO:0000256" key="6">
    <source>
        <dbReference type="SAM" id="MobiDB-lite"/>
    </source>
</evidence>